<dbReference type="PRINTS" id="PR00368">
    <property type="entry name" value="FADPNR"/>
</dbReference>
<feature type="region of interest" description="Disordered" evidence="7">
    <location>
        <begin position="259"/>
        <end position="285"/>
    </location>
</feature>
<gene>
    <name evidence="10" type="ORF">SEMRO_1593_G284500.1</name>
</gene>
<dbReference type="AlphaFoldDB" id="A0A9N8HSZ9"/>
<dbReference type="Gene3D" id="3.40.30.10">
    <property type="entry name" value="Glutaredoxin"/>
    <property type="match status" value="1"/>
</dbReference>
<dbReference type="InterPro" id="IPR036188">
    <property type="entry name" value="FAD/NAD-bd_sf"/>
</dbReference>
<dbReference type="GO" id="GO:0016668">
    <property type="term" value="F:oxidoreductase activity, acting on a sulfur group of donors, NAD(P) as acceptor"/>
    <property type="evidence" value="ECO:0007669"/>
    <property type="project" value="UniProtKB-ARBA"/>
</dbReference>
<sequence length="684" mass="74224">MMNGVRLALLFWSVWIVEGRPIVRNIRSTHEFDRLIEKHTTETGLPVVVDFYSDSCGPCRMMAPIFKKVAQEMKDTTVFVKIDTNAQYELSSRFQVRSLPTFMWFVGDPRNPTMTEKGGIGEQRLRQSTQQAIRQAEHENVAIELEAFQQYYQEMDANKPQADVESLYQKCAKKTRGSKECVGGSATQLLRKLKKKYGKGPPTKKRYQPQPTTGSDESSGGSKEDSTKKARKPRGSSGAPNLHLATKEQLQVELEKRLDEERDAQVEDEAEDEEEPDPDFKRWTPGPFPQPITIIGGGPAGMSAAIYAARAGLNPLIIAPSMGGQLQGKGVDVENYPALANVTGPAVIALMRHQAAKFGAAFEDDMVLKIDTSKRPFTIHTNETGAIETHSIIVATGAESKWLGIPGEYELRGGGVSSCATCDGFLFAGKEVLVVGGGDTAMEDALVLARTSSKVTLIHRRDTFRASKVMAERVINHPVIEIKWNTTLDEIVGQTLNDPKAARTINTNADEAEEEELDMDSPAPQASETPQEDQMVVKAAIVKNVNTGEKTEITVDAVFVAIGHTPATSFLEGIVDFDPSHPGYVKTVGTSTYTSLPGIFAAGDVADSVYRQAITSAGSGAAAALDAERWLSEEGLGNEAAEMEAELMRELMEDGPGDSSGAYNAYEDAAARVAGVKESLGAEL</sequence>
<evidence type="ECO:0000313" key="11">
    <source>
        <dbReference type="Proteomes" id="UP001153069"/>
    </source>
</evidence>
<dbReference type="Gene3D" id="3.50.50.60">
    <property type="entry name" value="FAD/NAD(P)-binding domain"/>
    <property type="match status" value="4"/>
</dbReference>
<organism evidence="10 11">
    <name type="scientific">Seminavis robusta</name>
    <dbReference type="NCBI Taxonomy" id="568900"/>
    <lineage>
        <taxon>Eukaryota</taxon>
        <taxon>Sar</taxon>
        <taxon>Stramenopiles</taxon>
        <taxon>Ochrophyta</taxon>
        <taxon>Bacillariophyta</taxon>
        <taxon>Bacillariophyceae</taxon>
        <taxon>Bacillariophycidae</taxon>
        <taxon>Naviculales</taxon>
        <taxon>Naviculaceae</taxon>
        <taxon>Seminavis</taxon>
    </lineage>
</organism>
<feature type="region of interest" description="Disordered" evidence="7">
    <location>
        <begin position="193"/>
        <end position="247"/>
    </location>
</feature>
<evidence type="ECO:0000259" key="9">
    <source>
        <dbReference type="PROSITE" id="PS51352"/>
    </source>
</evidence>
<feature type="compositionally biased region" description="Low complexity" evidence="7">
    <location>
        <begin position="212"/>
        <end position="221"/>
    </location>
</feature>
<evidence type="ECO:0000256" key="5">
    <source>
        <dbReference type="ARBA" id="ARBA00023157"/>
    </source>
</evidence>
<keyword evidence="11" id="KW-1185">Reference proteome</keyword>
<dbReference type="PROSITE" id="PS51352">
    <property type="entry name" value="THIOREDOXIN_2"/>
    <property type="match status" value="1"/>
</dbReference>
<dbReference type="SUPFAM" id="SSF51905">
    <property type="entry name" value="FAD/NAD(P)-binding domain"/>
    <property type="match status" value="1"/>
</dbReference>
<protein>
    <submittedName>
        <fullName evidence="10">Thioredoxin reductase</fullName>
    </submittedName>
</protein>
<dbReference type="Proteomes" id="UP001153069">
    <property type="component" value="Unassembled WGS sequence"/>
</dbReference>
<dbReference type="SUPFAM" id="SSF52833">
    <property type="entry name" value="Thioredoxin-like"/>
    <property type="match status" value="1"/>
</dbReference>
<evidence type="ECO:0000256" key="2">
    <source>
        <dbReference type="ARBA" id="ARBA00022630"/>
    </source>
</evidence>
<dbReference type="InterPro" id="IPR023753">
    <property type="entry name" value="FAD/NAD-binding_dom"/>
</dbReference>
<keyword evidence="6" id="KW-0676">Redox-active center</keyword>
<comment type="similarity">
    <text evidence="1">Belongs to the class-II pyridine nucleotide-disulfide oxidoreductase family.</text>
</comment>
<feature type="domain" description="Thioredoxin" evidence="9">
    <location>
        <begin position="2"/>
        <end position="138"/>
    </location>
</feature>
<dbReference type="GO" id="GO:0097237">
    <property type="term" value="P:cellular response to toxic substance"/>
    <property type="evidence" value="ECO:0007669"/>
    <property type="project" value="UniProtKB-ARBA"/>
</dbReference>
<dbReference type="InterPro" id="IPR008255">
    <property type="entry name" value="Pyr_nucl-diS_OxRdtase_2_AS"/>
</dbReference>
<dbReference type="CDD" id="cd02947">
    <property type="entry name" value="TRX_family"/>
    <property type="match status" value="1"/>
</dbReference>
<evidence type="ECO:0000256" key="4">
    <source>
        <dbReference type="ARBA" id="ARBA00023002"/>
    </source>
</evidence>
<dbReference type="OrthoDB" id="672at2759"/>
<dbReference type="Pfam" id="PF07992">
    <property type="entry name" value="Pyr_redox_2"/>
    <property type="match status" value="2"/>
</dbReference>
<keyword evidence="3" id="KW-0274">FAD</keyword>
<feature type="compositionally biased region" description="Basic residues" evidence="7">
    <location>
        <begin position="193"/>
        <end position="207"/>
    </location>
</feature>
<evidence type="ECO:0000256" key="8">
    <source>
        <dbReference type="SAM" id="SignalP"/>
    </source>
</evidence>
<evidence type="ECO:0000256" key="6">
    <source>
        <dbReference type="ARBA" id="ARBA00023284"/>
    </source>
</evidence>
<dbReference type="InterPro" id="IPR050097">
    <property type="entry name" value="Ferredoxin-NADP_redctase_2"/>
</dbReference>
<evidence type="ECO:0000313" key="10">
    <source>
        <dbReference type="EMBL" id="CAB9524831.1"/>
    </source>
</evidence>
<dbReference type="Pfam" id="PF00085">
    <property type="entry name" value="Thioredoxin"/>
    <property type="match status" value="1"/>
</dbReference>
<keyword evidence="5" id="KW-1015">Disulfide bond</keyword>
<dbReference type="InterPro" id="IPR013766">
    <property type="entry name" value="Thioredoxin_domain"/>
</dbReference>
<evidence type="ECO:0000256" key="7">
    <source>
        <dbReference type="SAM" id="MobiDB-lite"/>
    </source>
</evidence>
<comment type="caution">
    <text evidence="10">The sequence shown here is derived from an EMBL/GenBank/DDBJ whole genome shotgun (WGS) entry which is preliminary data.</text>
</comment>
<accession>A0A9N8HSZ9</accession>
<dbReference type="EMBL" id="CAICTM010001591">
    <property type="protein sequence ID" value="CAB9524831.1"/>
    <property type="molecule type" value="Genomic_DNA"/>
</dbReference>
<proteinExistence type="inferred from homology"/>
<evidence type="ECO:0000256" key="1">
    <source>
        <dbReference type="ARBA" id="ARBA00009333"/>
    </source>
</evidence>
<name>A0A9N8HSZ9_9STRA</name>
<evidence type="ECO:0000256" key="3">
    <source>
        <dbReference type="ARBA" id="ARBA00022827"/>
    </source>
</evidence>
<feature type="chain" id="PRO_5040420591" evidence="8">
    <location>
        <begin position="20"/>
        <end position="684"/>
    </location>
</feature>
<feature type="region of interest" description="Disordered" evidence="7">
    <location>
        <begin position="511"/>
        <end position="534"/>
    </location>
</feature>
<reference evidence="10" key="1">
    <citation type="submission" date="2020-06" db="EMBL/GenBank/DDBJ databases">
        <authorList>
            <consortium name="Plant Systems Biology data submission"/>
        </authorList>
    </citation>
    <scope>NUCLEOTIDE SEQUENCE</scope>
    <source>
        <strain evidence="10">D6</strain>
    </source>
</reference>
<dbReference type="InterPro" id="IPR036249">
    <property type="entry name" value="Thioredoxin-like_sf"/>
</dbReference>
<dbReference type="PANTHER" id="PTHR48105">
    <property type="entry name" value="THIOREDOXIN REDUCTASE 1-RELATED-RELATED"/>
    <property type="match status" value="1"/>
</dbReference>
<keyword evidence="8" id="KW-0732">Signal</keyword>
<feature type="compositionally biased region" description="Acidic residues" evidence="7">
    <location>
        <begin position="266"/>
        <end position="277"/>
    </location>
</feature>
<keyword evidence="2" id="KW-0285">Flavoprotein</keyword>
<keyword evidence="4" id="KW-0560">Oxidoreductase</keyword>
<dbReference type="PRINTS" id="PR00469">
    <property type="entry name" value="PNDRDTASEII"/>
</dbReference>
<feature type="signal peptide" evidence="8">
    <location>
        <begin position="1"/>
        <end position="19"/>
    </location>
</feature>
<dbReference type="PROSITE" id="PS00573">
    <property type="entry name" value="PYRIDINE_REDOX_2"/>
    <property type="match status" value="1"/>
</dbReference>